<gene>
    <name evidence="1" type="ORF">PG994_004190</name>
</gene>
<sequence length="113" mass="11827">MSTITTTSPPVIFSKRTITHGGATATGLDGTVTVRPTGIPSYASAYCDSYEEYFSACSDGGITASTTTAPTVTSTTTETEIHTCYGSYIFTKYLGIPFPTMLIPGNPPVPTIV</sequence>
<organism evidence="1 2">
    <name type="scientific">Apiospora phragmitis</name>
    <dbReference type="NCBI Taxonomy" id="2905665"/>
    <lineage>
        <taxon>Eukaryota</taxon>
        <taxon>Fungi</taxon>
        <taxon>Dikarya</taxon>
        <taxon>Ascomycota</taxon>
        <taxon>Pezizomycotina</taxon>
        <taxon>Sordariomycetes</taxon>
        <taxon>Xylariomycetidae</taxon>
        <taxon>Amphisphaeriales</taxon>
        <taxon>Apiosporaceae</taxon>
        <taxon>Apiospora</taxon>
    </lineage>
</organism>
<dbReference type="GeneID" id="92088662"/>
<keyword evidence="2" id="KW-1185">Reference proteome</keyword>
<evidence type="ECO:0000313" key="1">
    <source>
        <dbReference type="EMBL" id="KAK8073291.1"/>
    </source>
</evidence>
<evidence type="ECO:0000313" key="2">
    <source>
        <dbReference type="Proteomes" id="UP001480595"/>
    </source>
</evidence>
<proteinExistence type="predicted"/>
<accession>A0ABR1VPV9</accession>
<dbReference type="EMBL" id="JAQQWL010000005">
    <property type="protein sequence ID" value="KAK8073291.1"/>
    <property type="molecule type" value="Genomic_DNA"/>
</dbReference>
<dbReference type="Proteomes" id="UP001480595">
    <property type="component" value="Unassembled WGS sequence"/>
</dbReference>
<comment type="caution">
    <text evidence="1">The sequence shown here is derived from an EMBL/GenBank/DDBJ whole genome shotgun (WGS) entry which is preliminary data.</text>
</comment>
<reference evidence="1 2" key="1">
    <citation type="submission" date="2023-01" db="EMBL/GenBank/DDBJ databases">
        <title>Analysis of 21 Apiospora genomes using comparative genomics revels a genus with tremendous synthesis potential of carbohydrate active enzymes and secondary metabolites.</title>
        <authorList>
            <person name="Sorensen T."/>
        </authorList>
    </citation>
    <scope>NUCLEOTIDE SEQUENCE [LARGE SCALE GENOMIC DNA]</scope>
    <source>
        <strain evidence="1 2">CBS 135458</strain>
    </source>
</reference>
<protein>
    <submittedName>
        <fullName evidence="1">Uncharacterized protein</fullName>
    </submittedName>
</protein>
<dbReference type="RefSeq" id="XP_066717766.1">
    <property type="nucleotide sequence ID" value="XM_066855599.1"/>
</dbReference>
<name>A0ABR1VPV9_9PEZI</name>